<dbReference type="InterPro" id="IPR002018">
    <property type="entry name" value="CarbesteraseB"/>
</dbReference>
<dbReference type="SUPFAM" id="SSF53474">
    <property type="entry name" value="alpha/beta-Hydrolases"/>
    <property type="match status" value="1"/>
</dbReference>
<gene>
    <name evidence="5" type="ORF">EHS25_002894</name>
</gene>
<dbReference type="PANTHER" id="PTHR43142:SF1">
    <property type="entry name" value="CARBOXYLIC ESTER HYDROLASE"/>
    <property type="match status" value="1"/>
</dbReference>
<evidence type="ECO:0000256" key="3">
    <source>
        <dbReference type="SAM" id="MobiDB-lite"/>
    </source>
</evidence>
<evidence type="ECO:0000256" key="1">
    <source>
        <dbReference type="ARBA" id="ARBA00005964"/>
    </source>
</evidence>
<dbReference type="Pfam" id="PF00135">
    <property type="entry name" value="COesterase"/>
    <property type="match status" value="1"/>
</dbReference>
<evidence type="ECO:0000259" key="4">
    <source>
        <dbReference type="Pfam" id="PF00135"/>
    </source>
</evidence>
<keyword evidence="2" id="KW-0378">Hydrolase</keyword>
<organism evidence="5 6">
    <name type="scientific">Saitozyma podzolica</name>
    <dbReference type="NCBI Taxonomy" id="1890683"/>
    <lineage>
        <taxon>Eukaryota</taxon>
        <taxon>Fungi</taxon>
        <taxon>Dikarya</taxon>
        <taxon>Basidiomycota</taxon>
        <taxon>Agaricomycotina</taxon>
        <taxon>Tremellomycetes</taxon>
        <taxon>Tremellales</taxon>
        <taxon>Trimorphomycetaceae</taxon>
        <taxon>Saitozyma</taxon>
    </lineage>
</organism>
<comment type="similarity">
    <text evidence="1">Belongs to the type-B carboxylesterase/lipase family.</text>
</comment>
<proteinExistence type="inferred from homology"/>
<dbReference type="GO" id="GO:0016787">
    <property type="term" value="F:hydrolase activity"/>
    <property type="evidence" value="ECO:0007669"/>
    <property type="project" value="UniProtKB-KW"/>
</dbReference>
<sequence>MTVNPVPHTSIDADDMTAEQLALPTSERVKASTRFGTITGGRTKNGCQVFLNVPYGLDLPRFSDPQALPDDYRYSEDAFVVDGKYCSQPKRPDQDAEPMPDRQRYGLGHPTDNPFFADIYIPSTTDLSLSRSISSPSHPKLPVRIFFHGGFLQFGSTSGTGYNQQFFYPEQWNEVRVLLGYRVSALGFLASESPKLEGNYGFKDSWLGLEWVRDNIAAFGGDPENAPFVTCTLLSNAILSDPCTPSSRATQFSLLCKSLHLDPSAPDVLETLRDPAQVESGRLMEVIEGMGFENTFRGVVGPDGWIRPDQMGYQQSGGLGRDLKRAGVRCVIMGDVKDEDAWYTGYHTCADRDEILPNLKRYYLPQVAQAVFDAYPRLAEDATSEEATAQLGRIISDGQVHLPVRLLARDLVNGEMPVVRYSIEKVTQASRSDGKVAHGTDLVFQHFRLSMMDTMETLAAIDFHTARETEVVRALGAGSNRFEQHGEDEMLLLCEDGRTGWGRDWRWDRLRKLERAVRGGAGGAVREE</sequence>
<feature type="domain" description="Carboxylesterase type B" evidence="4">
    <location>
        <begin position="32"/>
        <end position="225"/>
    </location>
</feature>
<dbReference type="InterPro" id="IPR029058">
    <property type="entry name" value="AB_hydrolase_fold"/>
</dbReference>
<dbReference type="PANTHER" id="PTHR43142">
    <property type="entry name" value="CARBOXYLIC ESTER HYDROLASE"/>
    <property type="match status" value="1"/>
</dbReference>
<comment type="caution">
    <text evidence="5">The sequence shown here is derived from an EMBL/GenBank/DDBJ whole genome shotgun (WGS) entry which is preliminary data.</text>
</comment>
<evidence type="ECO:0000313" key="5">
    <source>
        <dbReference type="EMBL" id="RSH88667.1"/>
    </source>
</evidence>
<reference evidence="5 6" key="1">
    <citation type="submission" date="2018-11" db="EMBL/GenBank/DDBJ databases">
        <title>Genome sequence of Saitozyma podzolica DSM 27192.</title>
        <authorList>
            <person name="Aliyu H."/>
            <person name="Gorte O."/>
            <person name="Ochsenreither K."/>
        </authorList>
    </citation>
    <scope>NUCLEOTIDE SEQUENCE [LARGE SCALE GENOMIC DNA]</scope>
    <source>
        <strain evidence="5 6">DSM 27192</strain>
    </source>
</reference>
<dbReference type="STRING" id="1890683.A0A427YCJ3"/>
<protein>
    <recommendedName>
        <fullName evidence="4">Carboxylesterase type B domain-containing protein</fullName>
    </recommendedName>
</protein>
<feature type="compositionally biased region" description="Basic and acidic residues" evidence="3">
    <location>
        <begin position="90"/>
        <end position="104"/>
    </location>
</feature>
<evidence type="ECO:0000256" key="2">
    <source>
        <dbReference type="ARBA" id="ARBA00022801"/>
    </source>
</evidence>
<dbReference type="OrthoDB" id="6846267at2759"/>
<evidence type="ECO:0000313" key="6">
    <source>
        <dbReference type="Proteomes" id="UP000279259"/>
    </source>
</evidence>
<dbReference type="EMBL" id="RSCD01000016">
    <property type="protein sequence ID" value="RSH88667.1"/>
    <property type="molecule type" value="Genomic_DNA"/>
</dbReference>
<feature type="region of interest" description="Disordered" evidence="3">
    <location>
        <begin position="85"/>
        <end position="104"/>
    </location>
</feature>
<dbReference type="Gene3D" id="3.40.50.1820">
    <property type="entry name" value="alpha/beta hydrolase"/>
    <property type="match status" value="2"/>
</dbReference>
<name>A0A427YCJ3_9TREE</name>
<accession>A0A427YCJ3</accession>
<dbReference type="AlphaFoldDB" id="A0A427YCJ3"/>
<dbReference type="Proteomes" id="UP000279259">
    <property type="component" value="Unassembled WGS sequence"/>
</dbReference>
<keyword evidence="6" id="KW-1185">Reference proteome</keyword>